<keyword evidence="3" id="KW-1185">Reference proteome</keyword>
<evidence type="ECO:0000256" key="1">
    <source>
        <dbReference type="SAM" id="SignalP"/>
    </source>
</evidence>
<comment type="caution">
    <text evidence="2">The sequence shown here is derived from an EMBL/GenBank/DDBJ whole genome shotgun (WGS) entry which is preliminary data.</text>
</comment>
<feature type="chain" id="PRO_5043562411" description="CUB domain-containing protein" evidence="1">
    <location>
        <begin position="31"/>
        <end position="371"/>
    </location>
</feature>
<gene>
    <name evidence="2" type="ORF">PoB_005689600</name>
</gene>
<evidence type="ECO:0008006" key="4">
    <source>
        <dbReference type="Google" id="ProtNLM"/>
    </source>
</evidence>
<sequence>MNNSRCKWFSTLSWLIGLWMVLVCPQYVDSMTSAIHTLYMNSYKDCKHTDFFPVNKNLMYKIKGDMRPYDATFGVIDCEMIFHAEDEDDRICISQEAIYGIELTDSNLILVALDGKDNSGNQMLEVRYKPSYWDKTEQCTTGPNLKLYLFRKSNIIPVSVKSALISLKVMHISSQKRKFYLGHYDCALRTRLLNSEVSVYNRQKPQVRPSDGIGLQLKCTIEFKKEPSVVNNSICIVYTPRGEPDCESRWTLYITDGTYRFDDDAVLYKLVCDQNNPKLTQMHAWCAASTIDKIVMVHARQKEIFFNDTGKERPEMYHVLVVDYPGGDASTLLSKIQRDRERDGQINGYGKMGDFPLWWLWILLVSLSFGN</sequence>
<keyword evidence="1" id="KW-0732">Signal</keyword>
<evidence type="ECO:0000313" key="2">
    <source>
        <dbReference type="EMBL" id="GFO30391.1"/>
    </source>
</evidence>
<organism evidence="2 3">
    <name type="scientific">Plakobranchus ocellatus</name>
    <dbReference type="NCBI Taxonomy" id="259542"/>
    <lineage>
        <taxon>Eukaryota</taxon>
        <taxon>Metazoa</taxon>
        <taxon>Spiralia</taxon>
        <taxon>Lophotrochozoa</taxon>
        <taxon>Mollusca</taxon>
        <taxon>Gastropoda</taxon>
        <taxon>Heterobranchia</taxon>
        <taxon>Euthyneura</taxon>
        <taxon>Panpulmonata</taxon>
        <taxon>Sacoglossa</taxon>
        <taxon>Placobranchoidea</taxon>
        <taxon>Plakobranchidae</taxon>
        <taxon>Plakobranchus</taxon>
    </lineage>
</organism>
<evidence type="ECO:0000313" key="3">
    <source>
        <dbReference type="Proteomes" id="UP000735302"/>
    </source>
</evidence>
<feature type="signal peptide" evidence="1">
    <location>
        <begin position="1"/>
        <end position="30"/>
    </location>
</feature>
<proteinExistence type="predicted"/>
<dbReference type="EMBL" id="BLXT01006233">
    <property type="protein sequence ID" value="GFO30391.1"/>
    <property type="molecule type" value="Genomic_DNA"/>
</dbReference>
<dbReference type="Proteomes" id="UP000735302">
    <property type="component" value="Unassembled WGS sequence"/>
</dbReference>
<dbReference type="AlphaFoldDB" id="A0AAV4CG88"/>
<protein>
    <recommendedName>
        <fullName evidence="4">CUB domain-containing protein</fullName>
    </recommendedName>
</protein>
<name>A0AAV4CG88_9GAST</name>
<reference evidence="2 3" key="1">
    <citation type="journal article" date="2021" name="Elife">
        <title>Chloroplast acquisition without the gene transfer in kleptoplastic sea slugs, Plakobranchus ocellatus.</title>
        <authorList>
            <person name="Maeda T."/>
            <person name="Takahashi S."/>
            <person name="Yoshida T."/>
            <person name="Shimamura S."/>
            <person name="Takaki Y."/>
            <person name="Nagai Y."/>
            <person name="Toyoda A."/>
            <person name="Suzuki Y."/>
            <person name="Arimoto A."/>
            <person name="Ishii H."/>
            <person name="Satoh N."/>
            <person name="Nishiyama T."/>
            <person name="Hasebe M."/>
            <person name="Maruyama T."/>
            <person name="Minagawa J."/>
            <person name="Obokata J."/>
            <person name="Shigenobu S."/>
        </authorList>
    </citation>
    <scope>NUCLEOTIDE SEQUENCE [LARGE SCALE GENOMIC DNA]</scope>
</reference>
<accession>A0AAV4CG88</accession>